<keyword evidence="2" id="KW-1185">Reference proteome</keyword>
<protein>
    <recommendedName>
        <fullName evidence="3">Bacteriocin</fullName>
    </recommendedName>
</protein>
<evidence type="ECO:0008006" key="3">
    <source>
        <dbReference type="Google" id="ProtNLM"/>
    </source>
</evidence>
<reference evidence="1 2" key="2">
    <citation type="submission" date="2018-03" db="EMBL/GenBank/DDBJ databases">
        <title>The ancient ancestry and fast evolution of plastids.</title>
        <authorList>
            <person name="Moore K.R."/>
            <person name="Magnabosco C."/>
            <person name="Momper L."/>
            <person name="Gold D.A."/>
            <person name="Bosak T."/>
            <person name="Fournier G.P."/>
        </authorList>
    </citation>
    <scope>NUCLEOTIDE SEQUENCE [LARGE SCALE GENOMIC DNA]</scope>
    <source>
        <strain evidence="1 2">ULC007</strain>
    </source>
</reference>
<dbReference type="Proteomes" id="UP000238634">
    <property type="component" value="Unassembled WGS sequence"/>
</dbReference>
<gene>
    <name evidence="1" type="ORF">C7B65_24745</name>
</gene>
<dbReference type="AlphaFoldDB" id="A0A2T1D419"/>
<comment type="caution">
    <text evidence="1">The sequence shown here is derived from an EMBL/GenBank/DDBJ whole genome shotgun (WGS) entry which is preliminary data.</text>
</comment>
<accession>A0A2T1D419</accession>
<evidence type="ECO:0000313" key="2">
    <source>
        <dbReference type="Proteomes" id="UP000238634"/>
    </source>
</evidence>
<organism evidence="1 2">
    <name type="scientific">Phormidesmis priestleyi ULC007</name>
    <dbReference type="NCBI Taxonomy" id="1920490"/>
    <lineage>
        <taxon>Bacteria</taxon>
        <taxon>Bacillati</taxon>
        <taxon>Cyanobacteriota</taxon>
        <taxon>Cyanophyceae</taxon>
        <taxon>Leptolyngbyales</taxon>
        <taxon>Leptolyngbyaceae</taxon>
        <taxon>Phormidesmis</taxon>
    </lineage>
</organism>
<proteinExistence type="predicted"/>
<reference evidence="1 2" key="1">
    <citation type="submission" date="2018-02" db="EMBL/GenBank/DDBJ databases">
        <authorList>
            <person name="Cohen D.B."/>
            <person name="Kent A.D."/>
        </authorList>
    </citation>
    <scope>NUCLEOTIDE SEQUENCE [LARGE SCALE GENOMIC DNA]</scope>
    <source>
        <strain evidence="1 2">ULC007</strain>
    </source>
</reference>
<sequence>MSDKLAQSQESDIELSEQDLEAVAGGVASVGIDVGAIAQGSELAFTNTQAFTGAFSNGIASVGAGIGGGVAVSVNKPSLPSF</sequence>
<evidence type="ECO:0000313" key="1">
    <source>
        <dbReference type="EMBL" id="PSB15265.1"/>
    </source>
</evidence>
<dbReference type="RefSeq" id="WP_106254189.1">
    <property type="nucleotide sequence ID" value="NZ_PVWG01000065.1"/>
</dbReference>
<name>A0A2T1D419_9CYAN</name>
<dbReference type="EMBL" id="PVWG01000065">
    <property type="protein sequence ID" value="PSB15265.1"/>
    <property type="molecule type" value="Genomic_DNA"/>
</dbReference>